<reference evidence="1 2" key="1">
    <citation type="submission" date="2021-12" db="EMBL/GenBank/DDBJ databases">
        <title>Genome sequence of Acetobacter sicerae DmPark20a_162.</title>
        <authorList>
            <person name="Chaston J.M."/>
        </authorList>
    </citation>
    <scope>NUCLEOTIDE SEQUENCE [LARGE SCALE GENOMIC DNA]</scope>
    <source>
        <strain evidence="1 2">DmPark20a_162</strain>
    </source>
</reference>
<gene>
    <name evidence="1" type="ORF">LWC05_13505</name>
</gene>
<keyword evidence="2" id="KW-1185">Reference proteome</keyword>
<sequence length="152" mass="15617">MSGSVTGLDISKMTDVGTELPTAGGVPFVDSETGEWKKSALAVLAAGREPVEVISAGGANQVLAFPPFGRVCYDITLTADLTIGFSGGTAGEVSGLRIILRQPASGAGFAVHWPDALWWPDATAPSILTTAGGVAQIWVETPDEAATLLGRY</sequence>
<comment type="caution">
    <text evidence="1">The sequence shown here is derived from an EMBL/GenBank/DDBJ whole genome shotgun (WGS) entry which is preliminary data.</text>
</comment>
<accession>A0ABS8VV80</accession>
<evidence type="ECO:0000313" key="1">
    <source>
        <dbReference type="EMBL" id="MCE0744895.1"/>
    </source>
</evidence>
<protein>
    <submittedName>
        <fullName evidence="1">Uncharacterized protein</fullName>
    </submittedName>
</protein>
<proteinExistence type="predicted"/>
<dbReference type="Proteomes" id="UP001521074">
    <property type="component" value="Unassembled WGS sequence"/>
</dbReference>
<dbReference type="RefSeq" id="WP_232878655.1">
    <property type="nucleotide sequence ID" value="NZ_JAJSOJ010000051.1"/>
</dbReference>
<name>A0ABS8VV80_9PROT</name>
<evidence type="ECO:0000313" key="2">
    <source>
        <dbReference type="Proteomes" id="UP001521074"/>
    </source>
</evidence>
<organism evidence="1 2">
    <name type="scientific">Acetobacter sicerae</name>
    <dbReference type="NCBI Taxonomy" id="85325"/>
    <lineage>
        <taxon>Bacteria</taxon>
        <taxon>Pseudomonadati</taxon>
        <taxon>Pseudomonadota</taxon>
        <taxon>Alphaproteobacteria</taxon>
        <taxon>Acetobacterales</taxon>
        <taxon>Acetobacteraceae</taxon>
        <taxon>Acetobacter</taxon>
    </lineage>
</organism>
<dbReference type="EMBL" id="JAJSOJ010000051">
    <property type="protein sequence ID" value="MCE0744895.1"/>
    <property type="molecule type" value="Genomic_DNA"/>
</dbReference>